<sequence length="484" mass="49754">MRRTIAPAAGATLIAVAAAAAVAVGLASCGGGGGGGGSALPLGLGAGGSAAAPAPASTPAAAQASAAGAAPAATGPLSLAAQVGQKMFFDKALSGSGQMSCASCHDPAHAYAPANDLAVQLGGPKLDQPGTRAVPSLRYKEFTPAYADLLDNPDGISAPGPGGGFTWDGRANTLADQARVPLLNAAEMANASPADVVRKLQAASYAPLITQAFGAHVFDNPDTAFASAVQALQAYQLEDTSFHPYSSKFDRYASNKLGGNLSPAEVRGLKVFTDPNTGNCASCHYQGAGLNGSSALFTDFSYEAIGVPRNAAIAANADPSYYDMGVCGPLRTDHLPASPGAADSFCGMFKAPTLRNVATRSAFFHNGVMHTLEQVIRFYNTRDTNPELWYPTVGGQPKAKNDPAFPTYGLITTQYTGGTVRKFDDLPSAYLPNIDPQMPMDGRKPGSAPPMSEQDIHDLICFLHTLDDADTTAAQPLKPEDCAQ</sequence>
<dbReference type="RefSeq" id="WP_114804006.1">
    <property type="nucleotide sequence ID" value="NZ_QQAV01000009.1"/>
</dbReference>
<dbReference type="Pfam" id="PF03150">
    <property type="entry name" value="CCP_MauG"/>
    <property type="match status" value="1"/>
</dbReference>
<evidence type="ECO:0000256" key="4">
    <source>
        <dbReference type="ARBA" id="ARBA00022729"/>
    </source>
</evidence>
<comment type="caution">
    <text evidence="10">The sequence shown here is derived from an EMBL/GenBank/DDBJ whole genome shotgun (WGS) entry which is preliminary data.</text>
</comment>
<dbReference type="GO" id="GO:0046872">
    <property type="term" value="F:metal ion binding"/>
    <property type="evidence" value="ECO:0007669"/>
    <property type="project" value="UniProtKB-KW"/>
</dbReference>
<gene>
    <name evidence="10" type="ORF">DFR41_1097</name>
</gene>
<feature type="domain" description="Cytochrome c" evidence="9">
    <location>
        <begin position="79"/>
        <end position="204"/>
    </location>
</feature>
<keyword evidence="3 7" id="KW-0479">Metal-binding</keyword>
<dbReference type="PROSITE" id="PS51007">
    <property type="entry name" value="CYTC"/>
    <property type="match status" value="2"/>
</dbReference>
<dbReference type="InterPro" id="IPR051395">
    <property type="entry name" value="Cytochrome_c_Peroxidase/MauG"/>
</dbReference>
<keyword evidence="4 8" id="KW-0732">Signal</keyword>
<dbReference type="PROSITE" id="PS51257">
    <property type="entry name" value="PROKAR_LIPOPROTEIN"/>
    <property type="match status" value="1"/>
</dbReference>
<dbReference type="EMBL" id="QQAV01000009">
    <property type="protein sequence ID" value="RDI21211.1"/>
    <property type="molecule type" value="Genomic_DNA"/>
</dbReference>
<name>A0A370FAI4_9BURK</name>
<dbReference type="InterPro" id="IPR036909">
    <property type="entry name" value="Cyt_c-like_dom_sf"/>
</dbReference>
<dbReference type="InterPro" id="IPR004852">
    <property type="entry name" value="Di-haem_cyt_c_peroxidsae"/>
</dbReference>
<evidence type="ECO:0000256" key="6">
    <source>
        <dbReference type="ARBA" id="ARBA00023004"/>
    </source>
</evidence>
<evidence type="ECO:0000256" key="3">
    <source>
        <dbReference type="ARBA" id="ARBA00022723"/>
    </source>
</evidence>
<feature type="domain" description="Cytochrome c" evidence="9">
    <location>
        <begin position="263"/>
        <end position="467"/>
    </location>
</feature>
<dbReference type="OrthoDB" id="9805202at2"/>
<reference evidence="10 11" key="1">
    <citation type="submission" date="2018-07" db="EMBL/GenBank/DDBJ databases">
        <title>Genomic Encyclopedia of Type Strains, Phase IV (KMG-IV): sequencing the most valuable type-strain genomes for metagenomic binning, comparative biology and taxonomic classification.</title>
        <authorList>
            <person name="Goeker M."/>
        </authorList>
    </citation>
    <scope>NUCLEOTIDE SEQUENCE [LARGE SCALE GENOMIC DNA]</scope>
    <source>
        <strain evidence="10 11">DSM 21352</strain>
    </source>
</reference>
<comment type="subcellular location">
    <subcellularLocation>
        <location evidence="1">Cell envelope</location>
    </subcellularLocation>
</comment>
<dbReference type="GO" id="GO:0030313">
    <property type="term" value="C:cell envelope"/>
    <property type="evidence" value="ECO:0007669"/>
    <property type="project" value="UniProtKB-SubCell"/>
</dbReference>
<dbReference type="Proteomes" id="UP000255265">
    <property type="component" value="Unassembled WGS sequence"/>
</dbReference>
<keyword evidence="5" id="KW-0560">Oxidoreductase</keyword>
<feature type="chain" id="PRO_5016893670" evidence="8">
    <location>
        <begin position="21"/>
        <end position="484"/>
    </location>
</feature>
<evidence type="ECO:0000313" key="10">
    <source>
        <dbReference type="EMBL" id="RDI21211.1"/>
    </source>
</evidence>
<dbReference type="PANTHER" id="PTHR30600:SF10">
    <property type="entry name" value="BLL6722 PROTEIN"/>
    <property type="match status" value="1"/>
</dbReference>
<dbReference type="GO" id="GO:0009055">
    <property type="term" value="F:electron transfer activity"/>
    <property type="evidence" value="ECO:0007669"/>
    <property type="project" value="InterPro"/>
</dbReference>
<keyword evidence="2 7" id="KW-0349">Heme</keyword>
<keyword evidence="10" id="KW-0575">Peroxidase</keyword>
<dbReference type="InterPro" id="IPR009056">
    <property type="entry name" value="Cyt_c-like_dom"/>
</dbReference>
<evidence type="ECO:0000256" key="2">
    <source>
        <dbReference type="ARBA" id="ARBA00022617"/>
    </source>
</evidence>
<evidence type="ECO:0000256" key="5">
    <source>
        <dbReference type="ARBA" id="ARBA00023002"/>
    </source>
</evidence>
<dbReference type="AlphaFoldDB" id="A0A370FAI4"/>
<keyword evidence="11" id="KW-1185">Reference proteome</keyword>
<dbReference type="GO" id="GO:0004130">
    <property type="term" value="F:cytochrome-c peroxidase activity"/>
    <property type="evidence" value="ECO:0007669"/>
    <property type="project" value="TreeGrafter"/>
</dbReference>
<accession>A0A370FAI4</accession>
<evidence type="ECO:0000259" key="9">
    <source>
        <dbReference type="PROSITE" id="PS51007"/>
    </source>
</evidence>
<dbReference type="SUPFAM" id="SSF46626">
    <property type="entry name" value="Cytochrome c"/>
    <property type="match status" value="2"/>
</dbReference>
<dbReference type="GO" id="GO:0020037">
    <property type="term" value="F:heme binding"/>
    <property type="evidence" value="ECO:0007669"/>
    <property type="project" value="InterPro"/>
</dbReference>
<keyword evidence="6 7" id="KW-0408">Iron</keyword>
<protein>
    <submittedName>
        <fullName evidence="10">Cytochrome c peroxidase</fullName>
    </submittedName>
</protein>
<dbReference type="Gene3D" id="1.10.760.10">
    <property type="entry name" value="Cytochrome c-like domain"/>
    <property type="match status" value="2"/>
</dbReference>
<evidence type="ECO:0000256" key="8">
    <source>
        <dbReference type="SAM" id="SignalP"/>
    </source>
</evidence>
<evidence type="ECO:0000256" key="7">
    <source>
        <dbReference type="PROSITE-ProRule" id="PRU00433"/>
    </source>
</evidence>
<organism evidence="10 11">
    <name type="scientific">Pseudacidovorax intermedius</name>
    <dbReference type="NCBI Taxonomy" id="433924"/>
    <lineage>
        <taxon>Bacteria</taxon>
        <taxon>Pseudomonadati</taxon>
        <taxon>Pseudomonadota</taxon>
        <taxon>Betaproteobacteria</taxon>
        <taxon>Burkholderiales</taxon>
        <taxon>Comamonadaceae</taxon>
        <taxon>Pseudacidovorax</taxon>
    </lineage>
</organism>
<evidence type="ECO:0000313" key="11">
    <source>
        <dbReference type="Proteomes" id="UP000255265"/>
    </source>
</evidence>
<dbReference type="PANTHER" id="PTHR30600">
    <property type="entry name" value="CYTOCHROME C PEROXIDASE-RELATED"/>
    <property type="match status" value="1"/>
</dbReference>
<proteinExistence type="predicted"/>
<evidence type="ECO:0000256" key="1">
    <source>
        <dbReference type="ARBA" id="ARBA00004196"/>
    </source>
</evidence>
<feature type="signal peptide" evidence="8">
    <location>
        <begin position="1"/>
        <end position="20"/>
    </location>
</feature>